<dbReference type="Gene3D" id="3.40.50.720">
    <property type="entry name" value="NAD(P)-binding Rossmann-like Domain"/>
    <property type="match status" value="1"/>
</dbReference>
<feature type="domain" description="NAD-glutamate dehydrogenase ACT2" evidence="5">
    <location>
        <begin position="397"/>
        <end position="484"/>
    </location>
</feature>
<comment type="caution">
    <text evidence="7">The sequence shown here is derived from an EMBL/GenBank/DDBJ whole genome shotgun (WGS) entry which is preliminary data.</text>
</comment>
<dbReference type="GO" id="GO:0004352">
    <property type="term" value="F:glutamate dehydrogenase (NAD+) activity"/>
    <property type="evidence" value="ECO:0007669"/>
    <property type="project" value="UniProtKB-EC"/>
</dbReference>
<evidence type="ECO:0000259" key="4">
    <source>
        <dbReference type="Pfam" id="PF21075"/>
    </source>
</evidence>
<evidence type="ECO:0000256" key="1">
    <source>
        <dbReference type="ARBA" id="ARBA00023002"/>
    </source>
</evidence>
<dbReference type="PANTHER" id="PTHR43403">
    <property type="entry name" value="NAD-SPECIFIC GLUTAMATE DEHYDROGENASE"/>
    <property type="match status" value="1"/>
</dbReference>
<gene>
    <name evidence="7" type="ORF">QS748_07290</name>
</gene>
<dbReference type="SUPFAM" id="SSF51735">
    <property type="entry name" value="NAD(P)-binding Rossmann-fold domains"/>
    <property type="match status" value="1"/>
</dbReference>
<evidence type="ECO:0000259" key="5">
    <source>
        <dbReference type="Pfam" id="PF21076"/>
    </source>
</evidence>
<evidence type="ECO:0000259" key="2">
    <source>
        <dbReference type="Pfam" id="PF05088"/>
    </source>
</evidence>
<feature type="domain" description="NAD-glutamate dehydrogenase ACT3" evidence="6">
    <location>
        <begin position="540"/>
        <end position="617"/>
    </location>
</feature>
<dbReference type="GO" id="GO:0006538">
    <property type="term" value="P:L-glutamate catabolic process"/>
    <property type="evidence" value="ECO:0007669"/>
    <property type="project" value="InterPro"/>
</dbReference>
<accession>A0AA90NVJ7</accession>
<evidence type="ECO:0000313" key="7">
    <source>
        <dbReference type="EMBL" id="MDP0588993.1"/>
    </source>
</evidence>
<feature type="domain" description="NAD-glutamate dehydrogenase N-terminal ACT1" evidence="4">
    <location>
        <begin position="35"/>
        <end position="175"/>
    </location>
</feature>
<dbReference type="Pfam" id="PF21073">
    <property type="entry name" value="GDH_HM1"/>
    <property type="match status" value="1"/>
</dbReference>
<dbReference type="InterPro" id="IPR024727">
    <property type="entry name" value="NAD_Glu_DH_N_ACT1"/>
</dbReference>
<organism evidence="7 8">
    <name type="scientific">Candidatus Endonucleibacter bathymodioli</name>
    <dbReference type="NCBI Taxonomy" id="539814"/>
    <lineage>
        <taxon>Bacteria</taxon>
        <taxon>Pseudomonadati</taxon>
        <taxon>Pseudomonadota</taxon>
        <taxon>Gammaproteobacteria</taxon>
        <taxon>Oceanospirillales</taxon>
        <taxon>Endozoicomonadaceae</taxon>
        <taxon>Candidatus Endonucleibacter</taxon>
    </lineage>
</organism>
<proteinExistence type="predicted"/>
<evidence type="ECO:0000259" key="3">
    <source>
        <dbReference type="Pfam" id="PF21074"/>
    </source>
</evidence>
<dbReference type="Pfam" id="PF05088">
    <property type="entry name" value="Bac_GDH_CD"/>
    <property type="match status" value="1"/>
</dbReference>
<dbReference type="InterPro" id="IPR046346">
    <property type="entry name" value="Aminoacid_DH-like_N_sf"/>
</dbReference>
<reference evidence="7 8" key="1">
    <citation type="journal article" date="2023" name="bioRxiv">
        <title>An intranuclear bacterial parasite of deep-sea mussels expresses apoptosis inhibitors acquired from its host.</title>
        <authorList>
            <person name="Gonzalez Porras M.A."/>
            <person name="Assie A."/>
            <person name="Tietjen M."/>
            <person name="Violette M."/>
            <person name="Kleiner M."/>
            <person name="Gruber-Vodicka H."/>
            <person name="Dubilier N."/>
            <person name="Leisch N."/>
        </authorList>
    </citation>
    <scope>NUCLEOTIDE SEQUENCE [LARGE SCALE GENOMIC DNA]</scope>
    <source>
        <strain evidence="7">IAP13</strain>
    </source>
</reference>
<feature type="domain" description="NAD-glutamate dehydrogenase catalytic" evidence="2">
    <location>
        <begin position="719"/>
        <end position="1213"/>
    </location>
</feature>
<dbReference type="Pfam" id="PF21078">
    <property type="entry name" value="GDH_HM3"/>
    <property type="match status" value="1"/>
</dbReference>
<dbReference type="EMBL" id="JASXSV010000009">
    <property type="protein sequence ID" value="MDP0588993.1"/>
    <property type="molecule type" value="Genomic_DNA"/>
</dbReference>
<dbReference type="Pfam" id="PF21075">
    <property type="entry name" value="GDH_ACT1"/>
    <property type="match status" value="1"/>
</dbReference>
<dbReference type="Proteomes" id="UP001178148">
    <property type="component" value="Unassembled WGS sequence"/>
</dbReference>
<dbReference type="Pfam" id="PF21076">
    <property type="entry name" value="GDH_ACT2"/>
    <property type="match status" value="1"/>
</dbReference>
<sequence length="1611" mass="182851">MGHLETTERKETLDRLLGELTDQIKPEETESIRSFIYLFYAMDSRKDLLGGDRRELLGSTLSFWKFMEHHDLKQPKIEVFNPNHSLHGWHSTHSIVRILHRDIPFLVDSVRMKLHDYQTAIHLVRNGTLLCPRNADNKRTLNTKDLALSSKEAFLHIEIDRIENNDELAILQEQLIAVLADTVTVVDDYQAMVAKVSTVMQAIKKAGETEVQSFLNWLLSNRFTFLGFEELHEVNKGNKRVVVKSSDSLLGLLRPKHLGSLGQENLEPDIAKDFSEHKNCLSFSKAAVRSNVHRPAYPDFIAIRQFDATGNVILESRIVGLYTSPVYRESPSQIPYIRNKIKAILQRANLDDKSHHGKELRQILEIFPRNELFQTDEVTLYETVMAILRIQERKQVKIFIRQDASGPFCSVLLFVPREMYSTSFRIRVEKILWHRLQAVDSEFTTYFSESVLARVHFILKLKGRIEYNRNSINEEIAQAASTWEDEFSSIILELYGEAKGNRLISIYGNGFSAGYREGFTPQSAAEDVSHFEKINMEMPISMGFYRELDDDPSVIHFKLYHLVEPLPLADQIPIIENLGLRVLGETPYLIHRNSGEVIWVHDFLLSLGDNQNVDIQKTLPVFRESFEKIWFGLAESDRFNRLVLAAGLDWRKVSMLRTCARYLKQIKVGFSQGYIASTLNSNITITKMLVALFDTRFNPDLGLSKAERLAMQQHIKKSILEALDDVSILSQDFILRKIQSIISAILRTSFYQLNDNGEYKPYIAIKLSARDIEGIPKPVPLYEIFVYSPRFEGVHLRGGKVARGGLRWSDRIEDFRTEILGLVKAQQVKNALIVPVGAKGGFVPKLLSPGDDRETIHTEGTACYKNFIRALLDVTDNLVDGSVIHPKNVISYDDDDIYLVVAADKGTATFSDIANNIAEEYNFWLGDAFASGGSVGYDHKKMGITAKGAWVSVQRHFREKGINAQSDKISVIGIGDMAGDVFGNGTLLSESIALIGAFNHIHIFIDPNPDPATSYIERKRLFDLPRSSWETYDTSVISPGGGVFPRSAKSIPISTEMKERFKIQSNRLTPNEMIRALLRAQVDLLWNGGIGTYIKAVSESNADVGDKASDPLRINGCELRARVVCEGGNLGLTQLGRIEYALQGGAINTDFIDNSGGVDCSDHEVNIKILLNEIVSNGDMTIKQRNSLLEMMTEDVAKLVLTNNYRQTQAISLAASDVHNKMEEYRRFMEYLEENGKLDRAIEFLPNPEELAARVAAGHVFTRPELALLVSYSKSDLKEALIKSDIMSDPYMIQELNTAFPKVLVDRFSSQVANHRLRSEITSTQIANRLIDMMGITYVRRMHQTTGGTTAEIVRAFLISRDVFYIQQYWEQVEALDNKITSELQVQIMAALVRLTRRASRWFLRVKRQELVTLECISHYCPRVQSFIACFADYLGKNEKKIFSSNVKKMIDSQVPEELAVLVVGDRYLLNALPVIQASDQTGKSLEKVARTYFALGQRLELEWYNNELSAFDATNHWQSLATDSVRDEAAWQQRELTVALLNIPDPEENLEKQLDDWMMSHRTLIARWQSMLSEIRSVEEPELAMFTVANRELLDLVQTTIHANQSMVDG</sequence>
<dbReference type="InterPro" id="IPR049062">
    <property type="entry name" value="NAD_Glu_DH_ACT2"/>
</dbReference>
<dbReference type="InterPro" id="IPR048381">
    <property type="entry name" value="GDH_C"/>
</dbReference>
<dbReference type="InterPro" id="IPR049064">
    <property type="entry name" value="NAD_Glu_DH_ACT3"/>
</dbReference>
<evidence type="ECO:0000259" key="6">
    <source>
        <dbReference type="Pfam" id="PF21077"/>
    </source>
</evidence>
<dbReference type="InterPro" id="IPR007780">
    <property type="entry name" value="NAD_Glu_DH_bac"/>
</dbReference>
<name>A0AA90NVJ7_9GAMM</name>
<dbReference type="Pfam" id="PF21077">
    <property type="entry name" value="GDH_ACT3"/>
    <property type="match status" value="1"/>
</dbReference>
<keyword evidence="1 7" id="KW-0560">Oxidoreductase</keyword>
<dbReference type="InterPro" id="IPR049058">
    <property type="entry name" value="NAD_Glu_DH_HM2"/>
</dbReference>
<dbReference type="PANTHER" id="PTHR43403:SF1">
    <property type="entry name" value="NAD-SPECIFIC GLUTAMATE DEHYDROGENASE"/>
    <property type="match status" value="1"/>
</dbReference>
<dbReference type="SUPFAM" id="SSF53223">
    <property type="entry name" value="Aminoacid dehydrogenase-like, N-terminal domain"/>
    <property type="match status" value="1"/>
</dbReference>
<dbReference type="Pfam" id="PF21079">
    <property type="entry name" value="GDH_HM2"/>
    <property type="match status" value="1"/>
</dbReference>
<dbReference type="InterPro" id="IPR028971">
    <property type="entry name" value="NAD-GDH_cat"/>
</dbReference>
<feature type="domain" description="NAD-specific glutamate dehydrogenase C-terminal" evidence="3">
    <location>
        <begin position="1260"/>
        <end position="1595"/>
    </location>
</feature>
<dbReference type="EC" id="1.4.1.2" evidence="7"/>
<keyword evidence="8" id="KW-1185">Reference proteome</keyword>
<dbReference type="InterPro" id="IPR049059">
    <property type="entry name" value="NAD_Glu_DH_HM1"/>
</dbReference>
<dbReference type="Pfam" id="PF21074">
    <property type="entry name" value="GDH_C"/>
    <property type="match status" value="1"/>
</dbReference>
<dbReference type="GO" id="GO:0004069">
    <property type="term" value="F:L-aspartate:2-oxoglutarate aminotransferase activity"/>
    <property type="evidence" value="ECO:0007669"/>
    <property type="project" value="InterPro"/>
</dbReference>
<dbReference type="InterPro" id="IPR049056">
    <property type="entry name" value="NAD_Glu_DH_HM3"/>
</dbReference>
<protein>
    <submittedName>
        <fullName evidence="7">NAD-glutamate dehydrogenase</fullName>
        <ecNumber evidence="7">1.4.1.2</ecNumber>
    </submittedName>
</protein>
<dbReference type="PIRSF" id="PIRSF036761">
    <property type="entry name" value="GDH_Mll4104"/>
    <property type="match status" value="1"/>
</dbReference>
<dbReference type="InterPro" id="IPR036291">
    <property type="entry name" value="NAD(P)-bd_dom_sf"/>
</dbReference>
<evidence type="ECO:0000313" key="8">
    <source>
        <dbReference type="Proteomes" id="UP001178148"/>
    </source>
</evidence>